<dbReference type="Proteomes" id="UP000410492">
    <property type="component" value="Unassembled WGS sequence"/>
</dbReference>
<evidence type="ECO:0000313" key="2">
    <source>
        <dbReference type="Proteomes" id="UP000410492"/>
    </source>
</evidence>
<dbReference type="EMBL" id="CAACVG010012060">
    <property type="protein sequence ID" value="VEN59575.1"/>
    <property type="molecule type" value="Genomic_DNA"/>
</dbReference>
<dbReference type="AlphaFoldDB" id="A0A653DH93"/>
<name>A0A653DH93_CALMS</name>
<evidence type="ECO:0000313" key="1">
    <source>
        <dbReference type="EMBL" id="VEN59575.1"/>
    </source>
</evidence>
<organism evidence="1 2">
    <name type="scientific">Callosobruchus maculatus</name>
    <name type="common">Southern cowpea weevil</name>
    <name type="synonym">Pulse bruchid</name>
    <dbReference type="NCBI Taxonomy" id="64391"/>
    <lineage>
        <taxon>Eukaryota</taxon>
        <taxon>Metazoa</taxon>
        <taxon>Ecdysozoa</taxon>
        <taxon>Arthropoda</taxon>
        <taxon>Hexapoda</taxon>
        <taxon>Insecta</taxon>
        <taxon>Pterygota</taxon>
        <taxon>Neoptera</taxon>
        <taxon>Endopterygota</taxon>
        <taxon>Coleoptera</taxon>
        <taxon>Polyphaga</taxon>
        <taxon>Cucujiformia</taxon>
        <taxon>Chrysomeloidea</taxon>
        <taxon>Chrysomelidae</taxon>
        <taxon>Bruchinae</taxon>
        <taxon>Bruchini</taxon>
        <taxon>Callosobruchus</taxon>
    </lineage>
</organism>
<keyword evidence="2" id="KW-1185">Reference proteome</keyword>
<accession>A0A653DH93</accession>
<reference evidence="1 2" key="1">
    <citation type="submission" date="2019-01" db="EMBL/GenBank/DDBJ databases">
        <authorList>
            <person name="Sayadi A."/>
        </authorList>
    </citation>
    <scope>NUCLEOTIDE SEQUENCE [LARGE SCALE GENOMIC DNA]</scope>
</reference>
<protein>
    <submittedName>
        <fullName evidence="1">Uncharacterized protein</fullName>
    </submittedName>
</protein>
<sequence length="35" mass="4028">MGMTPQLPVLNPKNTRRLVLQVGIKFFSGLFRLVR</sequence>
<proteinExistence type="predicted"/>
<gene>
    <name evidence="1" type="ORF">CALMAC_LOCUS17540</name>
</gene>